<dbReference type="InterPro" id="IPR005490">
    <property type="entry name" value="LD_TPept_cat_dom"/>
</dbReference>
<sequence length="267" mass="29197">MSQTAPVPRFRRLRWLLLAAALAALPGLAKKSPPALAPMQQAQQLVVVTTSDWDDNQGRLQTYVREGKDWKPAAPAFAVAIGKNGSAWGEGLFPAQQAGPHKREGDGRSPAGIYRIGEAFGYAASVDTRLKYQQMQAGSWCVDVPDSPFYNQIVDEKQVGPRAVEGASEHMRLDLHNNGDVRYRQGLVIEHNPKAIPGRGSCIFAHLWRSPGEATAGCTAMAPASMEALLAWLDPSRQPLFVLLPRAEYIRLQHAWSLPLLTAGSQR</sequence>
<keyword evidence="1" id="KW-0732">Signal</keyword>
<dbReference type="KEGG" id="psd:DSC_15650"/>
<evidence type="ECO:0000259" key="2">
    <source>
        <dbReference type="Pfam" id="PF03734"/>
    </source>
</evidence>
<proteinExistence type="predicted"/>
<dbReference type="EMBL" id="CP003093">
    <property type="protein sequence ID" value="AER57774.1"/>
    <property type="molecule type" value="Genomic_DNA"/>
</dbReference>
<dbReference type="HOGENOM" id="CLU_068009_0_0_6"/>
<accession>G7UWS7</accession>
<organism evidence="3 4">
    <name type="scientific">Pseudoxanthomonas spadix (strain BD-a59)</name>
    <dbReference type="NCBI Taxonomy" id="1045855"/>
    <lineage>
        <taxon>Bacteria</taxon>
        <taxon>Pseudomonadati</taxon>
        <taxon>Pseudomonadota</taxon>
        <taxon>Gammaproteobacteria</taxon>
        <taxon>Lysobacterales</taxon>
        <taxon>Lysobacteraceae</taxon>
        <taxon>Pseudoxanthomonas</taxon>
    </lineage>
</organism>
<dbReference type="STRING" id="1045855.DSC_15650"/>
<dbReference type="OrthoDB" id="9804204at2"/>
<reference evidence="3 4" key="1">
    <citation type="journal article" date="2012" name="J. Bacteriol.">
        <title>Complete Genome Sequence of the BTEX-Degrading Bacterium Pseudoxanthomonas spadix BD-a59.</title>
        <authorList>
            <person name="Lee S.H."/>
            <person name="Jin H.M."/>
            <person name="Lee H.J."/>
            <person name="Kim J.M."/>
            <person name="Jeon C.O."/>
        </authorList>
    </citation>
    <scope>NUCLEOTIDE SEQUENCE [LARGE SCALE GENOMIC DNA]</scope>
    <source>
        <strain evidence="3 4">BD-a59</strain>
    </source>
</reference>
<keyword evidence="4" id="KW-1185">Reference proteome</keyword>
<name>G7UWS7_PSEUP</name>
<evidence type="ECO:0000256" key="1">
    <source>
        <dbReference type="SAM" id="SignalP"/>
    </source>
</evidence>
<protein>
    <submittedName>
        <fullName evidence="3">Secreted protein</fullName>
    </submittedName>
</protein>
<dbReference type="RefSeq" id="WP_014161946.1">
    <property type="nucleotide sequence ID" value="NC_016147.2"/>
</dbReference>
<feature type="signal peptide" evidence="1">
    <location>
        <begin position="1"/>
        <end position="31"/>
    </location>
</feature>
<dbReference type="eggNOG" id="COG3786">
    <property type="taxonomic scope" value="Bacteria"/>
</dbReference>
<evidence type="ECO:0000313" key="4">
    <source>
        <dbReference type="Proteomes" id="UP000005870"/>
    </source>
</evidence>
<dbReference type="AlphaFoldDB" id="G7UWS7"/>
<gene>
    <name evidence="3" type="ordered locus">DSC_15650</name>
</gene>
<evidence type="ECO:0000313" key="3">
    <source>
        <dbReference type="EMBL" id="AER57774.1"/>
    </source>
</evidence>
<feature type="chain" id="PRO_5003504484" evidence="1">
    <location>
        <begin position="32"/>
        <end position="267"/>
    </location>
</feature>
<feature type="domain" description="L,D-TPase catalytic" evidence="2">
    <location>
        <begin position="55"/>
        <end position="236"/>
    </location>
</feature>
<dbReference type="Proteomes" id="UP000005870">
    <property type="component" value="Chromosome"/>
</dbReference>
<dbReference type="GO" id="GO:0016740">
    <property type="term" value="F:transferase activity"/>
    <property type="evidence" value="ECO:0007669"/>
    <property type="project" value="InterPro"/>
</dbReference>
<dbReference type="PANTHER" id="PTHR38589">
    <property type="entry name" value="BLR0621 PROTEIN"/>
    <property type="match status" value="1"/>
</dbReference>
<dbReference type="PANTHER" id="PTHR38589:SF1">
    <property type="entry name" value="BLR0621 PROTEIN"/>
    <property type="match status" value="1"/>
</dbReference>
<dbReference type="Pfam" id="PF03734">
    <property type="entry name" value="YkuD"/>
    <property type="match status" value="1"/>
</dbReference>